<feature type="transmembrane region" description="Helical" evidence="1">
    <location>
        <begin position="246"/>
        <end position="271"/>
    </location>
</feature>
<evidence type="ECO:0000313" key="2">
    <source>
        <dbReference type="EMBL" id="KKI99061.1"/>
    </source>
</evidence>
<keyword evidence="1" id="KW-0812">Transmembrane</keyword>
<feature type="transmembrane region" description="Helical" evidence="1">
    <location>
        <begin position="292"/>
        <end position="312"/>
    </location>
</feature>
<feature type="transmembrane region" description="Helical" evidence="1">
    <location>
        <begin position="473"/>
        <end position="491"/>
    </location>
</feature>
<dbReference type="RefSeq" id="WP_017712525.1">
    <property type="nucleotide sequence ID" value="NZ_KB235937.1"/>
</dbReference>
<dbReference type="Pfam" id="PF05552">
    <property type="entry name" value="MS_channel_1st_1"/>
    <property type="match status" value="4"/>
</dbReference>
<feature type="transmembrane region" description="Helical" evidence="1">
    <location>
        <begin position="106"/>
        <end position="125"/>
    </location>
</feature>
<sequence length="545" mass="57589">MLTFSDLPLPTPGTSGFGFDTPKALLAQSGGLDPSTLLEQIGLDQITGRVLSLLSAVAILILGWIIALILSSVVQGLLSRTDLDNKLAAWVLGKDGGELPKVERGAGLFTFWVVMIFAIVAFLNALELDAVSAPLQSFLDEIATYAPRILSASIWMGVAWLLATVVRTLLTRGMERFKLDDQLAQQLGGEEGSAPALPLNETLGNVLYWFILLFFLPFILDALQLQGPLAPIQNLIDELLSALPQVFKALLIGGIGWLLARLIQNVVSSFLRAMGADSLGSRFGLSGDSLSLSTLAGNLIYALVILFTAISALEALAIDAVSEPAVAMLNQILAAIPYVLQATLILFLFYLGSKFVSELATNILTSLGFNDVLNWLGLQTLLPSETTPDGDNASSLKTPSEVVGIITGVGIMLVGVIEAVDSLELEQLSAIIATLTAGSGQILAGLVVFAIALFLGNLAYRLVSLQGDRQSKLLGSAARISILVFGAAMGLRQMGIATNIVDLAFGLLFGAIAVAIAIAFGWGGKEVAATQLKKWVDSLNEREIG</sequence>
<comment type="caution">
    <text evidence="2">The sequence shown here is derived from an EMBL/GenBank/DDBJ whole genome shotgun (WGS) entry which is preliminary data.</text>
</comment>
<dbReference type="InterPro" id="IPR045275">
    <property type="entry name" value="MscS_archaea/bacteria_type"/>
</dbReference>
<name>A0A0M2PXE9_PROHO</name>
<protein>
    <submittedName>
        <fullName evidence="2">Conserved TM helix repeat-containing protein</fullName>
    </submittedName>
</protein>
<feature type="transmembrane region" description="Helical" evidence="1">
    <location>
        <begin position="402"/>
        <end position="420"/>
    </location>
</feature>
<dbReference type="NCBIfam" id="NF033912">
    <property type="entry name" value="msc"/>
    <property type="match status" value="1"/>
</dbReference>
<dbReference type="PANTHER" id="PTHR30221:SF1">
    <property type="entry name" value="SMALL-CONDUCTANCE MECHANOSENSITIVE CHANNEL"/>
    <property type="match status" value="1"/>
</dbReference>
<feature type="transmembrane region" description="Helical" evidence="1">
    <location>
        <begin position="145"/>
        <end position="170"/>
    </location>
</feature>
<evidence type="ECO:0000256" key="1">
    <source>
        <dbReference type="SAM" id="Phobius"/>
    </source>
</evidence>
<dbReference type="OrthoDB" id="1411407at2"/>
<dbReference type="InterPro" id="IPR008910">
    <property type="entry name" value="MSC_TM_helix"/>
</dbReference>
<feature type="transmembrane region" description="Helical" evidence="1">
    <location>
        <begin position="53"/>
        <end position="78"/>
    </location>
</feature>
<dbReference type="GO" id="GO:0008381">
    <property type="term" value="F:mechanosensitive monoatomic ion channel activity"/>
    <property type="evidence" value="ECO:0007669"/>
    <property type="project" value="InterPro"/>
</dbReference>
<dbReference type="Proteomes" id="UP000034681">
    <property type="component" value="Unassembled WGS sequence"/>
</dbReference>
<feature type="transmembrane region" description="Helical" evidence="1">
    <location>
        <begin position="503"/>
        <end position="523"/>
    </location>
</feature>
<keyword evidence="1" id="KW-1133">Transmembrane helix</keyword>
<reference evidence="2" key="1">
    <citation type="submission" date="2012-04" db="EMBL/GenBank/DDBJ databases">
        <authorList>
            <person name="Borisov I.G."/>
            <person name="Ivanikova N.V."/>
            <person name="Pinevich A.V."/>
        </authorList>
    </citation>
    <scope>NUCLEOTIDE SEQUENCE [LARGE SCALE GENOMIC DNA]</scope>
    <source>
        <strain evidence="2">CALU 1027</strain>
    </source>
</reference>
<feature type="transmembrane region" description="Helical" evidence="1">
    <location>
        <begin position="332"/>
        <end position="351"/>
    </location>
</feature>
<feature type="transmembrane region" description="Helical" evidence="1">
    <location>
        <begin position="432"/>
        <end position="453"/>
    </location>
</feature>
<dbReference type="eggNOG" id="COG0668">
    <property type="taxonomic scope" value="Bacteria"/>
</dbReference>
<dbReference type="AlphaFoldDB" id="A0A0M2PXE9"/>
<accession>A0A0M2PXE9</accession>
<dbReference type="PANTHER" id="PTHR30221">
    <property type="entry name" value="SMALL-CONDUCTANCE MECHANOSENSITIVE CHANNEL"/>
    <property type="match status" value="1"/>
</dbReference>
<dbReference type="STRING" id="317619.GCA_000332315_02093"/>
<organism evidence="2 3">
    <name type="scientific">Prochlorothrix hollandica PCC 9006 = CALU 1027</name>
    <dbReference type="NCBI Taxonomy" id="317619"/>
    <lineage>
        <taxon>Bacteria</taxon>
        <taxon>Bacillati</taxon>
        <taxon>Cyanobacteriota</taxon>
        <taxon>Cyanophyceae</taxon>
        <taxon>Prochlorotrichales</taxon>
        <taxon>Prochlorotrichaceae</taxon>
        <taxon>Prochlorothrix</taxon>
    </lineage>
</organism>
<gene>
    <name evidence="2" type="ORF">PROH_14785</name>
</gene>
<proteinExistence type="predicted"/>
<dbReference type="EMBL" id="AJTX02000006">
    <property type="protein sequence ID" value="KKI99061.1"/>
    <property type="molecule type" value="Genomic_DNA"/>
</dbReference>
<evidence type="ECO:0000313" key="3">
    <source>
        <dbReference type="Proteomes" id="UP000034681"/>
    </source>
</evidence>
<feature type="transmembrane region" description="Helical" evidence="1">
    <location>
        <begin position="206"/>
        <end position="226"/>
    </location>
</feature>
<keyword evidence="3" id="KW-1185">Reference proteome</keyword>
<keyword evidence="1" id="KW-0472">Membrane</keyword>